<accession>A0A8T2RSA3</accession>
<dbReference type="GO" id="GO:0020037">
    <property type="term" value="F:heme binding"/>
    <property type="evidence" value="ECO:0007669"/>
    <property type="project" value="InterPro"/>
</dbReference>
<dbReference type="GO" id="GO:0016705">
    <property type="term" value="F:oxidoreductase activity, acting on paired donors, with incorporation or reduction of molecular oxygen"/>
    <property type="evidence" value="ECO:0007669"/>
    <property type="project" value="InterPro"/>
</dbReference>
<dbReference type="InterPro" id="IPR001128">
    <property type="entry name" value="Cyt_P450"/>
</dbReference>
<dbReference type="InterPro" id="IPR036396">
    <property type="entry name" value="Cyt_P450_sf"/>
</dbReference>
<evidence type="ECO:0000313" key="7">
    <source>
        <dbReference type="Proteomes" id="UP000825935"/>
    </source>
</evidence>
<keyword evidence="7" id="KW-1185">Reference proteome</keyword>
<dbReference type="InterPro" id="IPR002401">
    <property type="entry name" value="Cyt_P450_E_grp-I"/>
</dbReference>
<name>A0A8T2RSA3_CERRI</name>
<dbReference type="PANTHER" id="PTHR24296">
    <property type="entry name" value="CYTOCHROME P450"/>
    <property type="match status" value="1"/>
</dbReference>
<evidence type="ECO:0000256" key="5">
    <source>
        <dbReference type="PIRSR" id="PIRSR602401-1"/>
    </source>
</evidence>
<dbReference type="SUPFAM" id="SSF48264">
    <property type="entry name" value="Cytochrome P450"/>
    <property type="match status" value="1"/>
</dbReference>
<comment type="caution">
    <text evidence="6">The sequence shown here is derived from an EMBL/GenBank/DDBJ whole genome shotgun (WGS) entry which is preliminary data.</text>
</comment>
<dbReference type="PRINTS" id="PR00463">
    <property type="entry name" value="EP450I"/>
</dbReference>
<organism evidence="6 7">
    <name type="scientific">Ceratopteris richardii</name>
    <name type="common">Triangle waterfern</name>
    <dbReference type="NCBI Taxonomy" id="49495"/>
    <lineage>
        <taxon>Eukaryota</taxon>
        <taxon>Viridiplantae</taxon>
        <taxon>Streptophyta</taxon>
        <taxon>Embryophyta</taxon>
        <taxon>Tracheophyta</taxon>
        <taxon>Polypodiopsida</taxon>
        <taxon>Polypodiidae</taxon>
        <taxon>Polypodiales</taxon>
        <taxon>Pteridineae</taxon>
        <taxon>Pteridaceae</taxon>
        <taxon>Parkerioideae</taxon>
        <taxon>Ceratopteris</taxon>
    </lineage>
</organism>
<keyword evidence="5" id="KW-0349">Heme</keyword>
<gene>
    <name evidence="6" type="ORF">KP509_25G041500</name>
</gene>
<evidence type="ECO:0008006" key="8">
    <source>
        <dbReference type="Google" id="ProtNLM"/>
    </source>
</evidence>
<comment type="cofactor">
    <cofactor evidence="5">
        <name>heme</name>
        <dbReference type="ChEBI" id="CHEBI:30413"/>
    </cofactor>
</comment>
<evidence type="ECO:0000256" key="3">
    <source>
        <dbReference type="ARBA" id="ARBA00023002"/>
    </source>
</evidence>
<dbReference type="GO" id="GO:0005506">
    <property type="term" value="F:iron ion binding"/>
    <property type="evidence" value="ECO:0007669"/>
    <property type="project" value="InterPro"/>
</dbReference>
<dbReference type="Gene3D" id="1.10.630.10">
    <property type="entry name" value="Cytochrome P450"/>
    <property type="match status" value="2"/>
</dbReference>
<dbReference type="GO" id="GO:0004497">
    <property type="term" value="F:monooxygenase activity"/>
    <property type="evidence" value="ECO:0007669"/>
    <property type="project" value="InterPro"/>
</dbReference>
<evidence type="ECO:0000256" key="1">
    <source>
        <dbReference type="ARBA" id="ARBA00010617"/>
    </source>
</evidence>
<sequence>MMSFVLAGRDTTASSLSWFLYCMCMYPDKQEKIFEELINMEKLIAKRDGNTNETHGTVVSYDDAVISNEVISKIVQGKKTASNDGFGSNFIMVAKKFADEVMTYENLQSSCLPYLHSAIAETLRLYPAVPRDGKVALEEDILPDGTHLKAGDQVVYVPYSMGRMPFIWGPDALAFKPERWIHDGRFQPQSPFKFTAFQAGPRMCLGKDAAYLQMKLTAALLMRFFRFELVPNHPVEYRMMNVMTMKHGLKVNAVARETIQDS</sequence>
<dbReference type="AlphaFoldDB" id="A0A8T2RSA3"/>
<evidence type="ECO:0000313" key="6">
    <source>
        <dbReference type="EMBL" id="KAH7298398.1"/>
    </source>
</evidence>
<dbReference type="EMBL" id="CM035430">
    <property type="protein sequence ID" value="KAH7298398.1"/>
    <property type="molecule type" value="Genomic_DNA"/>
</dbReference>
<reference evidence="6" key="1">
    <citation type="submission" date="2021-08" db="EMBL/GenBank/DDBJ databases">
        <title>WGS assembly of Ceratopteris richardii.</title>
        <authorList>
            <person name="Marchant D.B."/>
            <person name="Chen G."/>
            <person name="Jenkins J."/>
            <person name="Shu S."/>
            <person name="Leebens-Mack J."/>
            <person name="Grimwood J."/>
            <person name="Schmutz J."/>
            <person name="Soltis P."/>
            <person name="Soltis D."/>
            <person name="Chen Z.-H."/>
        </authorList>
    </citation>
    <scope>NUCLEOTIDE SEQUENCE</scope>
    <source>
        <strain evidence="6">Whitten #5841</strain>
        <tissue evidence="6">Leaf</tissue>
    </source>
</reference>
<proteinExistence type="inferred from homology"/>
<keyword evidence="4 5" id="KW-0408">Iron</keyword>
<dbReference type="Pfam" id="PF00067">
    <property type="entry name" value="p450"/>
    <property type="match status" value="2"/>
</dbReference>
<keyword evidence="2 5" id="KW-0479">Metal-binding</keyword>
<dbReference type="Proteomes" id="UP000825935">
    <property type="component" value="Chromosome 25"/>
</dbReference>
<comment type="similarity">
    <text evidence="1">Belongs to the cytochrome P450 family.</text>
</comment>
<protein>
    <recommendedName>
        <fullName evidence="8">Cytochrome P450</fullName>
    </recommendedName>
</protein>
<dbReference type="PRINTS" id="PR00385">
    <property type="entry name" value="P450"/>
</dbReference>
<evidence type="ECO:0000256" key="4">
    <source>
        <dbReference type="ARBA" id="ARBA00023004"/>
    </source>
</evidence>
<evidence type="ECO:0000256" key="2">
    <source>
        <dbReference type="ARBA" id="ARBA00022723"/>
    </source>
</evidence>
<feature type="binding site" description="axial binding residue" evidence="5">
    <location>
        <position position="204"/>
    </location>
    <ligand>
        <name>heme</name>
        <dbReference type="ChEBI" id="CHEBI:30413"/>
    </ligand>
    <ligandPart>
        <name>Fe</name>
        <dbReference type="ChEBI" id="CHEBI:18248"/>
    </ligandPart>
</feature>
<dbReference type="OrthoDB" id="1896685at2759"/>
<keyword evidence="3" id="KW-0560">Oxidoreductase</keyword>